<dbReference type="PANTHER" id="PTHR38432">
    <property type="entry name" value="TELA-LIKE PROTEIN SAOUHSC_01408"/>
    <property type="match status" value="1"/>
</dbReference>
<evidence type="ECO:0000313" key="3">
    <source>
        <dbReference type="Proteomes" id="UP000189857"/>
    </source>
</evidence>
<accession>A0A1T4L7H2</accession>
<gene>
    <name evidence="2" type="ORF">SAMN02745110_00713</name>
</gene>
<keyword evidence="3" id="KW-1185">Reference proteome</keyword>
<comment type="similarity">
    <text evidence="1">Belongs to the TelA family.</text>
</comment>
<dbReference type="AlphaFoldDB" id="A0A1T4L7H2"/>
<dbReference type="OrthoDB" id="9768858at2"/>
<sequence>MADLDLFRGLSVNSELYMNDEDKAMLQSNKELLDISKANSITIYGADIQKKMADLSEMMIKSIGETNVDEIGEVIDKTVEYLEKTDDNEEDKEKSFLPWKKKSKTLTLQNRYDIISQNVEKIERSLEDHQIRLMKDTAMLDQIYRMNQEYFKQVDLKIEAAKNKLASIKAGEYPSECADIIPDIIDRLERKIIELETTKTISLQQAPQIRMLQANAVAMADKLQSTLYTVIPLWKNQIVIAFGTEHTRAAIAADKKLTDMSNQLLIKNAQNLKMLTIETQRARDDNNIDPKALGEANKILIESLDDISRIQQEGKLKRYQAEQELTKIDAEMKGRLLLASNNSSL</sequence>
<dbReference type="EMBL" id="FUXA01000005">
    <property type="protein sequence ID" value="SJZ50665.1"/>
    <property type="molecule type" value="Genomic_DNA"/>
</dbReference>
<dbReference type="Proteomes" id="UP000189857">
    <property type="component" value="Unassembled WGS sequence"/>
</dbReference>
<evidence type="ECO:0000256" key="1">
    <source>
        <dbReference type="ARBA" id="ARBA00005541"/>
    </source>
</evidence>
<proteinExistence type="inferred from homology"/>
<dbReference type="InterPro" id="IPR008863">
    <property type="entry name" value="Toxic_anion-R_TelA"/>
</dbReference>
<dbReference type="Pfam" id="PF05816">
    <property type="entry name" value="TelA"/>
    <property type="match status" value="1"/>
</dbReference>
<dbReference type="PANTHER" id="PTHR38432:SF1">
    <property type="entry name" value="TELA-LIKE PROTEIN SAOUHSC_01408"/>
    <property type="match status" value="1"/>
</dbReference>
<protein>
    <submittedName>
        <fullName evidence="2">Uncharacterized conserved protein YaaN involved in tellurite resistance</fullName>
    </submittedName>
</protein>
<name>A0A1T4L7H2_9FIRM</name>
<reference evidence="2 3" key="1">
    <citation type="submission" date="2017-02" db="EMBL/GenBank/DDBJ databases">
        <authorList>
            <person name="Peterson S.W."/>
        </authorList>
    </citation>
    <scope>NUCLEOTIDE SEQUENCE [LARGE SCALE GENOMIC DNA]</scope>
    <source>
        <strain evidence="2 3">ATCC 17233</strain>
    </source>
</reference>
<dbReference type="RefSeq" id="WP_078786458.1">
    <property type="nucleotide sequence ID" value="NZ_FMTO01000005.1"/>
</dbReference>
<evidence type="ECO:0000313" key="2">
    <source>
        <dbReference type="EMBL" id="SJZ50665.1"/>
    </source>
</evidence>
<organism evidence="2 3">
    <name type="scientific">Eubacterium ruminantium</name>
    <dbReference type="NCBI Taxonomy" id="42322"/>
    <lineage>
        <taxon>Bacteria</taxon>
        <taxon>Bacillati</taxon>
        <taxon>Bacillota</taxon>
        <taxon>Clostridia</taxon>
        <taxon>Eubacteriales</taxon>
        <taxon>Eubacteriaceae</taxon>
        <taxon>Eubacterium</taxon>
    </lineage>
</organism>